<keyword evidence="2" id="KW-0812">Transmembrane</keyword>
<name>A0ABX6TH83_9SPHN</name>
<evidence type="ECO:0000256" key="2">
    <source>
        <dbReference type="SAM" id="Phobius"/>
    </source>
</evidence>
<feature type="compositionally biased region" description="Basic residues" evidence="1">
    <location>
        <begin position="271"/>
        <end position="285"/>
    </location>
</feature>
<feature type="compositionally biased region" description="Gly residues" evidence="1">
    <location>
        <begin position="249"/>
        <end position="266"/>
    </location>
</feature>
<gene>
    <name evidence="4" type="ORF">H9L14_09155</name>
</gene>
<accession>A0ABX6TH83</accession>
<feature type="transmembrane region" description="Helical" evidence="2">
    <location>
        <begin position="174"/>
        <end position="195"/>
    </location>
</feature>
<keyword evidence="5" id="KW-1185">Reference proteome</keyword>
<dbReference type="EMBL" id="CP060782">
    <property type="protein sequence ID" value="QNP46983.1"/>
    <property type="molecule type" value="Genomic_DNA"/>
</dbReference>
<proteinExistence type="predicted"/>
<dbReference type="InterPro" id="IPR007621">
    <property type="entry name" value="TPM_dom"/>
</dbReference>
<reference evidence="4 5" key="1">
    <citation type="submission" date="2020-08" db="EMBL/GenBank/DDBJ databases">
        <title>Genome sequence of Sphingomonas sediminicola KACC 15039T.</title>
        <authorList>
            <person name="Hyun D.-W."/>
            <person name="Bae J.-W."/>
        </authorList>
    </citation>
    <scope>NUCLEOTIDE SEQUENCE [LARGE SCALE GENOMIC DNA]</scope>
    <source>
        <strain evidence="4 5">KACC 15039</strain>
    </source>
</reference>
<protein>
    <submittedName>
        <fullName evidence="4">TPM domain-containing protein</fullName>
    </submittedName>
</protein>
<organism evidence="4 5">
    <name type="scientific">Sphingomonas sediminicola</name>
    <dbReference type="NCBI Taxonomy" id="386874"/>
    <lineage>
        <taxon>Bacteria</taxon>
        <taxon>Pseudomonadati</taxon>
        <taxon>Pseudomonadota</taxon>
        <taxon>Alphaproteobacteria</taxon>
        <taxon>Sphingomonadales</taxon>
        <taxon>Sphingomonadaceae</taxon>
        <taxon>Sphingomonas</taxon>
    </lineage>
</organism>
<dbReference type="Gene3D" id="3.10.310.50">
    <property type="match status" value="1"/>
</dbReference>
<sequence length="285" mass="29587">MLLALVALAAPASAQTFPPLTGRVVDQADLLRPEQEIDISSKSAALEAQTKRQFVVATVKSLEGYEISDYAYRLGRAWGIGQKQEDDGVILLVAPNERKVWITTGYGAGAFLTDAMSGVIVREKIIPEFKKNPPDYGAGITAGADAIIQQMELPADQAQANIAKAQQQSERKNGGLPIIPAIVIMIVFFSIIGSLSRRSGSKRYRTQRGGINPWIVLWGLNELSRGSRGGGWGGGGGFGGGGWGGGGGGFSGGGGGFGGGGAGGAGDASAKRRGSRKGQRRDRGG</sequence>
<keyword evidence="2" id="KW-1133">Transmembrane helix</keyword>
<evidence type="ECO:0000313" key="4">
    <source>
        <dbReference type="EMBL" id="QNP46983.1"/>
    </source>
</evidence>
<evidence type="ECO:0000313" key="5">
    <source>
        <dbReference type="Proteomes" id="UP000516105"/>
    </source>
</evidence>
<dbReference type="Pfam" id="PF04536">
    <property type="entry name" value="TPM_phosphatase"/>
    <property type="match status" value="1"/>
</dbReference>
<keyword evidence="2" id="KW-0472">Membrane</keyword>
<evidence type="ECO:0000256" key="1">
    <source>
        <dbReference type="SAM" id="MobiDB-lite"/>
    </source>
</evidence>
<feature type="domain" description="TPM" evidence="3">
    <location>
        <begin position="24"/>
        <end position="149"/>
    </location>
</feature>
<dbReference type="Proteomes" id="UP000516105">
    <property type="component" value="Chromosome"/>
</dbReference>
<evidence type="ECO:0000259" key="3">
    <source>
        <dbReference type="Pfam" id="PF04536"/>
    </source>
</evidence>
<dbReference type="PANTHER" id="PTHR30373">
    <property type="entry name" value="UPF0603 PROTEIN YGCG"/>
    <property type="match status" value="1"/>
</dbReference>
<feature type="region of interest" description="Disordered" evidence="1">
    <location>
        <begin position="249"/>
        <end position="285"/>
    </location>
</feature>
<dbReference type="PANTHER" id="PTHR30373:SF2">
    <property type="entry name" value="UPF0603 PROTEIN YGCG"/>
    <property type="match status" value="1"/>
</dbReference>